<dbReference type="Gene3D" id="3.90.1210.10">
    <property type="entry name" value="Antifreeze-like/N-acetylneuraminic acid synthase C-terminal domain"/>
    <property type="match status" value="1"/>
</dbReference>
<evidence type="ECO:0000256" key="1">
    <source>
        <dbReference type="ARBA" id="ARBA00004418"/>
    </source>
</evidence>
<dbReference type="SMART" id="SM00858">
    <property type="entry name" value="SAF"/>
    <property type="match status" value="1"/>
</dbReference>
<dbReference type="CDD" id="cd11614">
    <property type="entry name" value="SAF_CpaB_FlgA_like"/>
    <property type="match status" value="1"/>
</dbReference>
<comment type="similarity">
    <text evidence="4">Belongs to the FlgA family.</text>
</comment>
<dbReference type="PANTHER" id="PTHR36307:SF1">
    <property type="entry name" value="FLAGELLA BASAL BODY P-RING FORMATION PROTEIN FLGA"/>
    <property type="match status" value="1"/>
</dbReference>
<gene>
    <name evidence="6" type="ORF">DQ393_21985</name>
</gene>
<evidence type="ECO:0000313" key="7">
    <source>
        <dbReference type="Proteomes" id="UP000251205"/>
    </source>
</evidence>
<accession>A0A329Y8A0</accession>
<dbReference type="NCBIfam" id="TIGR03170">
    <property type="entry name" value="flgA_cterm"/>
    <property type="match status" value="1"/>
</dbReference>
<keyword evidence="6" id="KW-0966">Cell projection</keyword>
<keyword evidence="6" id="KW-0969">Cilium</keyword>
<keyword evidence="6" id="KW-0282">Flagellum</keyword>
<dbReference type="GO" id="GO:0042597">
    <property type="term" value="C:periplasmic space"/>
    <property type="evidence" value="ECO:0007669"/>
    <property type="project" value="UniProtKB-SubCell"/>
</dbReference>
<organism evidence="6 7">
    <name type="scientific">Rhizobium tropici</name>
    <dbReference type="NCBI Taxonomy" id="398"/>
    <lineage>
        <taxon>Bacteria</taxon>
        <taxon>Pseudomonadati</taxon>
        <taxon>Pseudomonadota</taxon>
        <taxon>Alphaproteobacteria</taxon>
        <taxon>Hyphomicrobiales</taxon>
        <taxon>Rhizobiaceae</taxon>
        <taxon>Rhizobium/Agrobacterium group</taxon>
        <taxon>Rhizobium</taxon>
    </lineage>
</organism>
<dbReference type="GO" id="GO:0044780">
    <property type="term" value="P:bacterial-type flagellum assembly"/>
    <property type="evidence" value="ECO:0007669"/>
    <property type="project" value="InterPro"/>
</dbReference>
<dbReference type="Proteomes" id="UP000251205">
    <property type="component" value="Unassembled WGS sequence"/>
</dbReference>
<feature type="domain" description="SAF" evidence="5">
    <location>
        <begin position="40"/>
        <end position="102"/>
    </location>
</feature>
<dbReference type="Pfam" id="PF13144">
    <property type="entry name" value="ChapFlgA"/>
    <property type="match status" value="1"/>
</dbReference>
<feature type="signal peptide" evidence="4">
    <location>
        <begin position="1"/>
        <end position="31"/>
    </location>
</feature>
<feature type="chain" id="PRO_5016195410" description="Flagella basal body P-ring formation protein FlgA" evidence="4">
    <location>
        <begin position="32"/>
        <end position="166"/>
    </location>
</feature>
<dbReference type="AlphaFoldDB" id="A0A329Y8A0"/>
<dbReference type="InterPro" id="IPR039246">
    <property type="entry name" value="Flagellar_FlgA"/>
</dbReference>
<comment type="function">
    <text evidence="4">Involved in the assembly process of the P-ring formation. It may associate with FlgF on the rod constituting a structure essential for the P-ring assembly or may act as a modulator protein for the P-ring assembly.</text>
</comment>
<evidence type="ECO:0000256" key="4">
    <source>
        <dbReference type="RuleBase" id="RU362063"/>
    </source>
</evidence>
<dbReference type="InterPro" id="IPR017585">
    <property type="entry name" value="SAF_FlgA"/>
</dbReference>
<sequence>MRFRRMKSLAMAWFAAASLSVVFASAMPARAVSADGSALGTAVVPTETIYPGDIISSGQLEEVEVTNPNLSGDYAKRLRDVTGLVSKRTLLPGRTISVSALRQPYAVTRGSNVRLVMSMGSMTITAAGTPLDDGAVGDSVRARNMDSGIIVNGTVLQNGTIRVVAK</sequence>
<protein>
    <recommendedName>
        <fullName evidence="4">Flagella basal body P-ring formation protein FlgA</fullName>
    </recommendedName>
</protein>
<dbReference type="OrthoDB" id="8448733at2"/>
<reference evidence="6 7" key="1">
    <citation type="submission" date="2018-06" db="EMBL/GenBank/DDBJ databases">
        <title>Whole Genome Sequence of an efficient microsymbiont, Rhizobium tropici.</title>
        <authorList>
            <person name="Srinivasan R."/>
            <person name="Singh H.V."/>
            <person name="Srivastava R."/>
            <person name="Kumari B."/>
            <person name="Radhakrishna A."/>
        </authorList>
    </citation>
    <scope>NUCLEOTIDE SEQUENCE [LARGE SCALE GENOMIC DNA]</scope>
    <source>
        <strain evidence="6 7">IGFRI Rhizo-19</strain>
    </source>
</reference>
<dbReference type="InterPro" id="IPR013974">
    <property type="entry name" value="SAF"/>
</dbReference>
<evidence type="ECO:0000259" key="5">
    <source>
        <dbReference type="SMART" id="SM00858"/>
    </source>
</evidence>
<keyword evidence="4" id="KW-1005">Bacterial flagellum biogenesis</keyword>
<keyword evidence="2 4" id="KW-0732">Signal</keyword>
<keyword evidence="3 4" id="KW-0574">Periplasm</keyword>
<comment type="caution">
    <text evidence="6">The sequence shown here is derived from an EMBL/GenBank/DDBJ whole genome shotgun (WGS) entry which is preliminary data.</text>
</comment>
<proteinExistence type="inferred from homology"/>
<dbReference type="Gene3D" id="2.30.30.760">
    <property type="match status" value="1"/>
</dbReference>
<dbReference type="PANTHER" id="PTHR36307">
    <property type="entry name" value="FLAGELLA BASAL BODY P-RING FORMATION PROTEIN FLGA"/>
    <property type="match status" value="1"/>
</dbReference>
<name>A0A329Y8A0_RHITR</name>
<dbReference type="EMBL" id="QMKK01000046">
    <property type="protein sequence ID" value="RAX39716.1"/>
    <property type="molecule type" value="Genomic_DNA"/>
</dbReference>
<evidence type="ECO:0000256" key="2">
    <source>
        <dbReference type="ARBA" id="ARBA00022729"/>
    </source>
</evidence>
<evidence type="ECO:0000256" key="3">
    <source>
        <dbReference type="ARBA" id="ARBA00022764"/>
    </source>
</evidence>
<comment type="subcellular location">
    <subcellularLocation>
        <location evidence="1 4">Periplasm</location>
    </subcellularLocation>
</comment>
<evidence type="ECO:0000313" key="6">
    <source>
        <dbReference type="EMBL" id="RAX39716.1"/>
    </source>
</evidence>